<feature type="binding site" evidence="7">
    <location>
        <position position="161"/>
    </location>
    <ligand>
        <name>3-phosphoshikimate</name>
        <dbReference type="ChEBI" id="CHEBI:145989"/>
    </ligand>
</feature>
<dbReference type="EMBL" id="FNID01000035">
    <property type="protein sequence ID" value="SDN84213.1"/>
    <property type="molecule type" value="Genomic_DNA"/>
</dbReference>
<evidence type="ECO:0000313" key="10">
    <source>
        <dbReference type="Proteomes" id="UP000199182"/>
    </source>
</evidence>
<comment type="pathway">
    <text evidence="1 7">Metabolic intermediate biosynthesis; chorismate biosynthesis; chorismate from D-erythrose 4-phosphate and phosphoenolpyruvate: step 6/7.</text>
</comment>
<dbReference type="PROSITE" id="PS00885">
    <property type="entry name" value="EPSP_SYNTHASE_2"/>
    <property type="match status" value="1"/>
</dbReference>
<dbReference type="GO" id="GO:0005737">
    <property type="term" value="C:cytoplasm"/>
    <property type="evidence" value="ECO:0007669"/>
    <property type="project" value="UniProtKB-SubCell"/>
</dbReference>
<comment type="function">
    <text evidence="7">Catalyzes the transfer of the enolpyruvyl moiety of phosphoenolpyruvate (PEP) to the 5-hydroxyl of shikimate-3-phosphate (S3P) to produce enolpyruvyl shikimate-3-phosphate and inorganic phosphate.</text>
</comment>
<dbReference type="GO" id="GO:0009423">
    <property type="term" value="P:chorismate biosynthetic process"/>
    <property type="evidence" value="ECO:0007669"/>
    <property type="project" value="UniProtKB-UniRule"/>
</dbReference>
<evidence type="ECO:0000256" key="1">
    <source>
        <dbReference type="ARBA" id="ARBA00004811"/>
    </source>
</evidence>
<accession>A0A1H0EPI3</accession>
<dbReference type="GO" id="GO:0003866">
    <property type="term" value="F:3-phosphoshikimate 1-carboxyvinyltransferase activity"/>
    <property type="evidence" value="ECO:0007669"/>
    <property type="project" value="UniProtKB-UniRule"/>
</dbReference>
<feature type="binding site" evidence="7">
    <location>
        <position position="161"/>
    </location>
    <ligand>
        <name>phosphoenolpyruvate</name>
        <dbReference type="ChEBI" id="CHEBI:58702"/>
    </ligand>
</feature>
<dbReference type="STRING" id="258515.SAMN05192585_1354"/>
<sequence>MDKIVHPSSVSGRFQAPSSKSASHRAVIAAALAGGESYISGLAVNDDIAVTIKACEALGAQIERDDDSARIIGIVNPPNSAGIHCGESGSTLRFMLPIAAALGVNAVFTGEGRLPGRPIHMLVDELCRNGITTDYAGNMPFSISENLNNGTYRIGGGVSSQFVTGLLFALPLLSGDSEIIIEGRLESKPYVDMTVSTLKAFGITVEEKGNGYSVKGNQRYTNCNIRVEGDYSGAAFLLAAAALSGEVGCEGLSEDSLQGDRAILPLLERFGAQVSHEAGMVTVKQGRLRGIEIDAADIPDLVPVLAVIAACAKGTTIIKGAARLRIKESDRLASVSAMLGGFGADITQTDDGFKIIGKPELTGGEAQSFGDHRIAMSAAVAALRCKGPVVIRGAECVSKSYPDFFEVLQSVSQCRERS</sequence>
<evidence type="ECO:0000256" key="3">
    <source>
        <dbReference type="ARBA" id="ARBA00022605"/>
    </source>
</evidence>
<feature type="binding site" evidence="7">
    <location>
        <position position="300"/>
    </location>
    <ligand>
        <name>3-phosphoshikimate</name>
        <dbReference type="ChEBI" id="CHEBI:145989"/>
    </ligand>
</feature>
<dbReference type="HAMAP" id="MF_00210">
    <property type="entry name" value="EPSP_synth"/>
    <property type="match status" value="1"/>
</dbReference>
<reference evidence="9 10" key="1">
    <citation type="submission" date="2016-10" db="EMBL/GenBank/DDBJ databases">
        <authorList>
            <person name="de Groot N.N."/>
        </authorList>
    </citation>
    <scope>NUCLEOTIDE SEQUENCE [LARGE SCALE GENOMIC DNA]</scope>
    <source>
        <strain evidence="9 10">CGMCC 1.5012</strain>
    </source>
</reference>
<feature type="domain" description="Enolpyruvate transferase" evidence="8">
    <location>
        <begin position="7"/>
        <end position="408"/>
    </location>
</feature>
<protein>
    <recommendedName>
        <fullName evidence="7">3-phosphoshikimate 1-carboxyvinyltransferase</fullName>
        <ecNumber evidence="7">2.5.1.19</ecNumber>
    </recommendedName>
    <alternativeName>
        <fullName evidence="7">5-enolpyruvylshikimate-3-phosphate synthase</fullName>
        <shortName evidence="7">EPSP synthase</shortName>
        <shortName evidence="7">EPSPS</shortName>
    </alternativeName>
</protein>
<dbReference type="SUPFAM" id="SSF55205">
    <property type="entry name" value="EPT/RTPC-like"/>
    <property type="match status" value="1"/>
</dbReference>
<dbReference type="InterPro" id="IPR036968">
    <property type="entry name" value="Enolpyruvate_Tfrase_sf"/>
</dbReference>
<dbReference type="GO" id="GO:0008652">
    <property type="term" value="P:amino acid biosynthetic process"/>
    <property type="evidence" value="ECO:0007669"/>
    <property type="project" value="UniProtKB-KW"/>
</dbReference>
<feature type="binding site" evidence="7">
    <location>
        <position position="399"/>
    </location>
    <ligand>
        <name>phosphoenolpyruvate</name>
        <dbReference type="ChEBI" id="CHEBI:58702"/>
    </ligand>
</feature>
<proteinExistence type="inferred from homology"/>
<dbReference type="PANTHER" id="PTHR21090:SF5">
    <property type="entry name" value="PENTAFUNCTIONAL AROM POLYPEPTIDE"/>
    <property type="match status" value="1"/>
</dbReference>
<feature type="binding site" evidence="7">
    <location>
        <position position="20"/>
    </location>
    <ligand>
        <name>phosphoenolpyruvate</name>
        <dbReference type="ChEBI" id="CHEBI:58702"/>
    </ligand>
</feature>
<feature type="binding site" evidence="7">
    <location>
        <position position="160"/>
    </location>
    <ligand>
        <name>3-phosphoshikimate</name>
        <dbReference type="ChEBI" id="CHEBI:145989"/>
    </ligand>
</feature>
<evidence type="ECO:0000313" key="9">
    <source>
        <dbReference type="EMBL" id="SDN84213.1"/>
    </source>
</evidence>
<comment type="subunit">
    <text evidence="7">Monomer.</text>
</comment>
<evidence type="ECO:0000259" key="8">
    <source>
        <dbReference type="Pfam" id="PF00275"/>
    </source>
</evidence>
<feature type="active site" description="Proton acceptor" evidence="7">
    <location>
        <position position="300"/>
    </location>
</feature>
<feature type="binding site" evidence="7">
    <location>
        <position position="187"/>
    </location>
    <ligand>
        <name>3-phosphoshikimate</name>
        <dbReference type="ChEBI" id="CHEBI:145989"/>
    </ligand>
</feature>
<keyword evidence="3 7" id="KW-0028">Amino-acid biosynthesis</keyword>
<dbReference type="UniPathway" id="UPA00053">
    <property type="reaction ID" value="UER00089"/>
</dbReference>
<dbReference type="AlphaFoldDB" id="A0A1H0EPI3"/>
<evidence type="ECO:0000256" key="6">
    <source>
        <dbReference type="ARBA" id="ARBA00044633"/>
    </source>
</evidence>
<keyword evidence="5 7" id="KW-0057">Aromatic amino acid biosynthesis</keyword>
<evidence type="ECO:0000256" key="7">
    <source>
        <dbReference type="HAMAP-Rule" id="MF_00210"/>
    </source>
</evidence>
<feature type="binding site" evidence="7">
    <location>
        <position position="327"/>
    </location>
    <ligand>
        <name>3-phosphoshikimate</name>
        <dbReference type="ChEBI" id="CHEBI:145989"/>
    </ligand>
</feature>
<name>A0A1H0EPI3_9FIRM</name>
<dbReference type="InterPro" id="IPR013792">
    <property type="entry name" value="RNA3'P_cycl/enolpyr_Trfase_a/b"/>
</dbReference>
<keyword evidence="10" id="KW-1185">Reference proteome</keyword>
<comment type="similarity">
    <text evidence="2 7">Belongs to the EPSP synthase family.</text>
</comment>
<dbReference type="PANTHER" id="PTHR21090">
    <property type="entry name" value="AROM/DEHYDROQUINATE SYNTHASE"/>
    <property type="match status" value="1"/>
</dbReference>
<feature type="binding site" evidence="7">
    <location>
        <position position="373"/>
    </location>
    <ligand>
        <name>phosphoenolpyruvate</name>
        <dbReference type="ChEBI" id="CHEBI:58702"/>
    </ligand>
</feature>
<feature type="binding site" evidence="7">
    <location>
        <position position="331"/>
    </location>
    <ligand>
        <name>phosphoenolpyruvate</name>
        <dbReference type="ChEBI" id="CHEBI:58702"/>
    </ligand>
</feature>
<dbReference type="NCBIfam" id="TIGR01356">
    <property type="entry name" value="aroA"/>
    <property type="match status" value="1"/>
</dbReference>
<gene>
    <name evidence="7" type="primary">aroA</name>
    <name evidence="9" type="ORF">SAMN05192585_1354</name>
</gene>
<keyword evidence="7" id="KW-0963">Cytoplasm</keyword>
<comment type="caution">
    <text evidence="7">Lacks conserved residue(s) required for the propagation of feature annotation.</text>
</comment>
<dbReference type="InterPro" id="IPR001986">
    <property type="entry name" value="Enolpyruvate_Tfrase_dom"/>
</dbReference>
<dbReference type="PIRSF" id="PIRSF000505">
    <property type="entry name" value="EPSPS"/>
    <property type="match status" value="1"/>
</dbReference>
<keyword evidence="4 7" id="KW-0808">Transferase</keyword>
<feature type="binding site" evidence="7">
    <location>
        <position position="89"/>
    </location>
    <ligand>
        <name>phosphoenolpyruvate</name>
        <dbReference type="ChEBI" id="CHEBI:58702"/>
    </ligand>
</feature>
<dbReference type="GO" id="GO:0009073">
    <property type="term" value="P:aromatic amino acid family biosynthetic process"/>
    <property type="evidence" value="ECO:0007669"/>
    <property type="project" value="UniProtKB-KW"/>
</dbReference>
<comment type="catalytic activity">
    <reaction evidence="6">
        <text>3-phosphoshikimate + phosphoenolpyruvate = 5-O-(1-carboxyvinyl)-3-phosphoshikimate + phosphate</text>
        <dbReference type="Rhea" id="RHEA:21256"/>
        <dbReference type="ChEBI" id="CHEBI:43474"/>
        <dbReference type="ChEBI" id="CHEBI:57701"/>
        <dbReference type="ChEBI" id="CHEBI:58702"/>
        <dbReference type="ChEBI" id="CHEBI:145989"/>
        <dbReference type="EC" id="2.5.1.19"/>
    </reaction>
    <physiologicalReaction direction="left-to-right" evidence="6">
        <dbReference type="Rhea" id="RHEA:21257"/>
    </physiologicalReaction>
</comment>
<comment type="subcellular location">
    <subcellularLocation>
        <location evidence="7">Cytoplasm</location>
    </subcellularLocation>
</comment>
<dbReference type="InterPro" id="IPR006264">
    <property type="entry name" value="EPSP_synthase"/>
</dbReference>
<dbReference type="Gene3D" id="3.65.10.10">
    <property type="entry name" value="Enolpyruvate transferase domain"/>
    <property type="match status" value="2"/>
</dbReference>
<feature type="binding site" evidence="7">
    <location>
        <position position="21"/>
    </location>
    <ligand>
        <name>3-phosphoshikimate</name>
        <dbReference type="ChEBI" id="CHEBI:145989"/>
    </ligand>
</feature>
<dbReference type="CDD" id="cd01556">
    <property type="entry name" value="EPSP_synthase"/>
    <property type="match status" value="1"/>
</dbReference>
<dbReference type="OrthoDB" id="9809920at2"/>
<feature type="binding site" evidence="7">
    <location>
        <position position="25"/>
    </location>
    <ligand>
        <name>3-phosphoshikimate</name>
        <dbReference type="ChEBI" id="CHEBI:145989"/>
    </ligand>
</feature>
<dbReference type="EC" id="2.5.1.19" evidence="7"/>
<feature type="binding site" evidence="7">
    <location>
        <position position="117"/>
    </location>
    <ligand>
        <name>phosphoenolpyruvate</name>
        <dbReference type="ChEBI" id="CHEBI:58702"/>
    </ligand>
</feature>
<organism evidence="9 10">
    <name type="scientific">Acetanaerobacterium elongatum</name>
    <dbReference type="NCBI Taxonomy" id="258515"/>
    <lineage>
        <taxon>Bacteria</taxon>
        <taxon>Bacillati</taxon>
        <taxon>Bacillota</taxon>
        <taxon>Clostridia</taxon>
        <taxon>Eubacteriales</taxon>
        <taxon>Oscillospiraceae</taxon>
        <taxon>Acetanaerobacterium</taxon>
    </lineage>
</organism>
<feature type="binding site" evidence="7">
    <location>
        <position position="20"/>
    </location>
    <ligand>
        <name>3-phosphoshikimate</name>
        <dbReference type="ChEBI" id="CHEBI:145989"/>
    </ligand>
</feature>
<dbReference type="Proteomes" id="UP000199182">
    <property type="component" value="Unassembled WGS sequence"/>
</dbReference>
<dbReference type="RefSeq" id="WP_092642396.1">
    <property type="nucleotide sequence ID" value="NZ_FNID01000035.1"/>
</dbReference>
<evidence type="ECO:0000256" key="5">
    <source>
        <dbReference type="ARBA" id="ARBA00023141"/>
    </source>
</evidence>
<dbReference type="InterPro" id="IPR023193">
    <property type="entry name" value="EPSP_synthase_CS"/>
</dbReference>
<evidence type="ECO:0000256" key="2">
    <source>
        <dbReference type="ARBA" id="ARBA00009948"/>
    </source>
</evidence>
<evidence type="ECO:0000256" key="4">
    <source>
        <dbReference type="ARBA" id="ARBA00022679"/>
    </source>
</evidence>
<feature type="binding site" evidence="7">
    <location>
        <position position="159"/>
    </location>
    <ligand>
        <name>3-phosphoshikimate</name>
        <dbReference type="ChEBI" id="CHEBI:145989"/>
    </ligand>
</feature>
<dbReference type="Pfam" id="PF00275">
    <property type="entry name" value="EPSP_synthase"/>
    <property type="match status" value="1"/>
</dbReference>